<reference evidence="2" key="2">
    <citation type="journal article" date="2016" name="Fungal Biol.">
        <title>Ochratoxin A production by Penicillium thymicola.</title>
        <authorList>
            <person name="Nguyen H.D.T."/>
            <person name="McMullin D.R."/>
            <person name="Ponomareva E."/>
            <person name="Riley R."/>
            <person name="Pomraning K.R."/>
            <person name="Baker S.E."/>
            <person name="Seifert K.A."/>
        </authorList>
    </citation>
    <scope>NUCLEOTIDE SEQUENCE</scope>
    <source>
        <strain evidence="2">DAOM 180753</strain>
    </source>
</reference>
<protein>
    <submittedName>
        <fullName evidence="2">Uncharacterized protein</fullName>
    </submittedName>
</protein>
<feature type="region of interest" description="Disordered" evidence="1">
    <location>
        <begin position="13"/>
        <end position="71"/>
    </location>
</feature>
<comment type="caution">
    <text evidence="2">The sequence shown here is derived from an EMBL/GenBank/DDBJ whole genome shotgun (WGS) entry which is preliminary data.</text>
</comment>
<evidence type="ECO:0000313" key="3">
    <source>
        <dbReference type="Proteomes" id="UP001227192"/>
    </source>
</evidence>
<dbReference type="AlphaFoldDB" id="A0AAI9TAB9"/>
<sequence>MLQFRTINLGLKRSCEISPRPPQDTRKLPPNQNHRALAPQQTLPRTRGTRVSSRTGRGEGVNHPLRSSKGEQGDACIHYYGAVPRLHSGHM</sequence>
<proteinExistence type="predicted"/>
<feature type="compositionally biased region" description="Polar residues" evidence="1">
    <location>
        <begin position="30"/>
        <end position="44"/>
    </location>
</feature>
<gene>
    <name evidence="2" type="ORF">VN97_g10152</name>
</gene>
<dbReference type="Proteomes" id="UP001227192">
    <property type="component" value="Unassembled WGS sequence"/>
</dbReference>
<feature type="compositionally biased region" description="Low complexity" evidence="1">
    <location>
        <begin position="45"/>
        <end position="55"/>
    </location>
</feature>
<reference evidence="2" key="1">
    <citation type="submission" date="2015-06" db="EMBL/GenBank/DDBJ databases">
        <authorList>
            <person name="Nguyen H."/>
        </authorList>
    </citation>
    <scope>NUCLEOTIDE SEQUENCE</scope>
    <source>
        <strain evidence="2">DAOM 180753</strain>
    </source>
</reference>
<name>A0AAI9TAB9_PENTH</name>
<keyword evidence="3" id="KW-1185">Reference proteome</keyword>
<evidence type="ECO:0000256" key="1">
    <source>
        <dbReference type="SAM" id="MobiDB-lite"/>
    </source>
</evidence>
<evidence type="ECO:0000313" key="2">
    <source>
        <dbReference type="EMBL" id="KAJ9483264.1"/>
    </source>
</evidence>
<dbReference type="EMBL" id="LACB01000449">
    <property type="protein sequence ID" value="KAJ9483264.1"/>
    <property type="molecule type" value="Genomic_DNA"/>
</dbReference>
<organism evidence="2 3">
    <name type="scientific">Penicillium thymicola</name>
    <dbReference type="NCBI Taxonomy" id="293382"/>
    <lineage>
        <taxon>Eukaryota</taxon>
        <taxon>Fungi</taxon>
        <taxon>Dikarya</taxon>
        <taxon>Ascomycota</taxon>
        <taxon>Pezizomycotina</taxon>
        <taxon>Eurotiomycetes</taxon>
        <taxon>Eurotiomycetidae</taxon>
        <taxon>Eurotiales</taxon>
        <taxon>Aspergillaceae</taxon>
        <taxon>Penicillium</taxon>
    </lineage>
</organism>
<accession>A0AAI9TAB9</accession>